<accession>A0A5U2AFG3</accession>
<comment type="caution">
    <text evidence="5">The sequence shown here is derived from an EMBL/GenBank/DDBJ whole genome shotgun (WGS) entry which is preliminary data.</text>
</comment>
<dbReference type="EMBL" id="AAGKBG010000001">
    <property type="protein sequence ID" value="EBO9230030.1"/>
    <property type="molecule type" value="Genomic_DNA"/>
</dbReference>
<dbReference type="NCBIfam" id="TIGR03127">
    <property type="entry name" value="RuMP_HxlB"/>
    <property type="match status" value="1"/>
</dbReference>
<dbReference type="PANTHER" id="PTHR43443:SF1">
    <property type="entry name" value="3-HEXULOSE-6-PHOSPHATE ISOMERASE"/>
    <property type="match status" value="1"/>
</dbReference>
<evidence type="ECO:0000313" key="5">
    <source>
        <dbReference type="EMBL" id="EBO9230030.1"/>
    </source>
</evidence>
<dbReference type="EMBL" id="AALHJN010000074">
    <property type="protein sequence ID" value="ECZ6529539.1"/>
    <property type="molecule type" value="Genomic_DNA"/>
</dbReference>
<dbReference type="InterPro" id="IPR001347">
    <property type="entry name" value="SIS_dom"/>
</dbReference>
<evidence type="ECO:0000259" key="2">
    <source>
        <dbReference type="PROSITE" id="PS51464"/>
    </source>
</evidence>
<evidence type="ECO:0000313" key="7">
    <source>
        <dbReference type="EMBL" id="ECZ8218753.1"/>
    </source>
</evidence>
<dbReference type="InterPro" id="IPR017552">
    <property type="entry name" value="PHI/rmpB"/>
</dbReference>
<reference evidence="4" key="2">
    <citation type="submission" date="2018-09" db="EMBL/GenBank/DDBJ databases">
        <authorList>
            <consortium name="PulseNet: The National Subtyping Network for Foodborne Disease Surveillance"/>
            <person name="Tarr C.L."/>
            <person name="Trees E."/>
            <person name="Katz L.S."/>
            <person name="Carleton-Romer H.A."/>
            <person name="Stroika S."/>
            <person name="Kucerova Z."/>
            <person name="Roache K.F."/>
            <person name="Sabol A.L."/>
            <person name="Besser J."/>
            <person name="Gerner-Smidt P."/>
        </authorList>
    </citation>
    <scope>NUCLEOTIDE SEQUENCE</scope>
    <source>
        <strain evidence="4">PNUSAS051976</strain>
        <strain evidence="3">PNUSAS063856</strain>
        <strain evidence="7">PNUSAS096183</strain>
        <strain evidence="6">PNUSAS104097</strain>
        <strain evidence="8">PNUSAS111696</strain>
    </source>
</reference>
<protein>
    <submittedName>
        <fullName evidence="5">6-phospho-3-hexuloisomerase</fullName>
    </submittedName>
</protein>
<evidence type="ECO:0000256" key="1">
    <source>
        <dbReference type="ARBA" id="ARBA00009235"/>
    </source>
</evidence>
<proteinExistence type="inferred from homology"/>
<dbReference type="EMBL" id="AACVGV010000038">
    <property type="protein sequence ID" value="EAM5479732.1"/>
    <property type="molecule type" value="Genomic_DNA"/>
</dbReference>
<dbReference type="Pfam" id="PF01380">
    <property type="entry name" value="SIS"/>
    <property type="match status" value="1"/>
</dbReference>
<dbReference type="Gene3D" id="3.40.50.10490">
    <property type="entry name" value="Glucose-6-phosphate isomerase like protein, domain 1"/>
    <property type="match status" value="1"/>
</dbReference>
<evidence type="ECO:0000313" key="4">
    <source>
        <dbReference type="EMBL" id="EBO8106306.1"/>
    </source>
</evidence>
<comment type="similarity">
    <text evidence="1">Belongs to the SIS family. PHI subfamily.</text>
</comment>
<feature type="domain" description="SIS" evidence="2">
    <location>
        <begin position="28"/>
        <end position="172"/>
    </location>
</feature>
<dbReference type="CDD" id="cd05005">
    <property type="entry name" value="SIS_PHI"/>
    <property type="match status" value="1"/>
</dbReference>
<sequence>MQAKELCEILQELTGLAEHVNQADVDKLIAEIEGANKLFLAGAGRSGFMIRAFANRLMHLGYETYLVGETITPPAKEGDLLIIGSGSGETGSLVSMAQKAVAQKAKIALISIYDDSSIGKLASAVIKLPGSTRKSGEGKGIPTIQPLGSSFEQLLFLTCDSIVLTIMRRKGIEYEDMFARHANLE</sequence>
<gene>
    <name evidence="5" type="primary">hxlB</name>
    <name evidence="4" type="ORF">D3J24_01080</name>
    <name evidence="3" type="ORF">EKI11_15640</name>
    <name evidence="7" type="ORF">F8625_00105</name>
    <name evidence="6" type="ORF">F8X11_20180</name>
    <name evidence="8" type="ORF">GFE54_03285</name>
    <name evidence="5" type="ORF">R347_01035</name>
</gene>
<organism evidence="5">
    <name type="scientific">Salmonella enterica</name>
    <name type="common">Salmonella choleraesuis</name>
    <dbReference type="NCBI Taxonomy" id="28901"/>
    <lineage>
        <taxon>Bacteria</taxon>
        <taxon>Pseudomonadati</taxon>
        <taxon>Pseudomonadota</taxon>
        <taxon>Gammaproteobacteria</taxon>
        <taxon>Enterobacterales</taxon>
        <taxon>Enterobacteriaceae</taxon>
        <taxon>Salmonella</taxon>
    </lineage>
</organism>
<dbReference type="RefSeq" id="WP_043984907.1">
    <property type="nucleotide sequence ID" value="NZ_BCOB01000082.1"/>
</dbReference>
<dbReference type="SUPFAM" id="SSF53697">
    <property type="entry name" value="SIS domain"/>
    <property type="match status" value="1"/>
</dbReference>
<evidence type="ECO:0000313" key="6">
    <source>
        <dbReference type="EMBL" id="ECZ6529539.1"/>
    </source>
</evidence>
<dbReference type="PROSITE" id="PS51464">
    <property type="entry name" value="SIS"/>
    <property type="match status" value="1"/>
</dbReference>
<dbReference type="EMBL" id="AALHXZ010000001">
    <property type="protein sequence ID" value="ECZ8218753.1"/>
    <property type="molecule type" value="Genomic_DNA"/>
</dbReference>
<reference evidence="5" key="1">
    <citation type="submission" date="2018-07" db="EMBL/GenBank/DDBJ databases">
        <authorList>
            <consortium name="GenomeTrakr network: Whole genome sequencing for foodborne pathogen traceback"/>
        </authorList>
    </citation>
    <scope>NUCLEOTIDE SEQUENCE</scope>
    <source>
        <strain evidence="5">FL_UFL-762</strain>
    </source>
</reference>
<dbReference type="EMBL" id="AAGJRX010000001">
    <property type="protein sequence ID" value="EBO8106306.1"/>
    <property type="molecule type" value="Genomic_DNA"/>
</dbReference>
<dbReference type="GO" id="GO:0016853">
    <property type="term" value="F:isomerase activity"/>
    <property type="evidence" value="ECO:0007669"/>
    <property type="project" value="UniProtKB-KW"/>
</dbReference>
<dbReference type="AlphaFoldDB" id="A0A5U2AFG3"/>
<keyword evidence="5" id="KW-0413">Isomerase</keyword>
<dbReference type="GO" id="GO:1901135">
    <property type="term" value="P:carbohydrate derivative metabolic process"/>
    <property type="evidence" value="ECO:0007669"/>
    <property type="project" value="InterPro"/>
</dbReference>
<evidence type="ECO:0000313" key="8">
    <source>
        <dbReference type="EMBL" id="EDJ5872238.1"/>
    </source>
</evidence>
<dbReference type="InterPro" id="IPR046348">
    <property type="entry name" value="SIS_dom_sf"/>
</dbReference>
<dbReference type="GO" id="GO:0097367">
    <property type="term" value="F:carbohydrate derivative binding"/>
    <property type="evidence" value="ECO:0007669"/>
    <property type="project" value="InterPro"/>
</dbReference>
<evidence type="ECO:0000313" key="3">
    <source>
        <dbReference type="EMBL" id="EAM5479732.1"/>
    </source>
</evidence>
<dbReference type="EMBL" id="AAMOUK010000004">
    <property type="protein sequence ID" value="EDJ5872238.1"/>
    <property type="molecule type" value="Genomic_DNA"/>
</dbReference>
<dbReference type="PANTHER" id="PTHR43443">
    <property type="entry name" value="3-HEXULOSE-6-PHOSPHATE ISOMERASE"/>
    <property type="match status" value="1"/>
</dbReference>
<name>A0A5U2AFG3_SALER</name>